<dbReference type="VEuPathDB" id="FungiDB:CC1G_15361"/>
<accession>D6RQ40</accession>
<dbReference type="GeneID" id="9380150"/>
<reference evidence="2 3" key="1">
    <citation type="journal article" date="2010" name="Proc. Natl. Acad. Sci. U.S.A.">
        <title>Insights into evolution of multicellular fungi from the assembled chromosomes of the mushroom Coprinopsis cinerea (Coprinus cinereus).</title>
        <authorList>
            <person name="Stajich J.E."/>
            <person name="Wilke S.K."/>
            <person name="Ahren D."/>
            <person name="Au C.H."/>
            <person name="Birren B.W."/>
            <person name="Borodovsky M."/>
            <person name="Burns C."/>
            <person name="Canback B."/>
            <person name="Casselton L.A."/>
            <person name="Cheng C.K."/>
            <person name="Deng J."/>
            <person name="Dietrich F.S."/>
            <person name="Fargo D.C."/>
            <person name="Farman M.L."/>
            <person name="Gathman A.C."/>
            <person name="Goldberg J."/>
            <person name="Guigo R."/>
            <person name="Hoegger P.J."/>
            <person name="Hooker J.B."/>
            <person name="Huggins A."/>
            <person name="James T.Y."/>
            <person name="Kamada T."/>
            <person name="Kilaru S."/>
            <person name="Kodira C."/>
            <person name="Kues U."/>
            <person name="Kupfer D."/>
            <person name="Kwan H.S."/>
            <person name="Lomsadze A."/>
            <person name="Li W."/>
            <person name="Lilly W.W."/>
            <person name="Ma L.J."/>
            <person name="Mackey A.J."/>
            <person name="Manning G."/>
            <person name="Martin F."/>
            <person name="Muraguchi H."/>
            <person name="Natvig D.O."/>
            <person name="Palmerini H."/>
            <person name="Ramesh M.A."/>
            <person name="Rehmeyer C.J."/>
            <person name="Roe B.A."/>
            <person name="Shenoy N."/>
            <person name="Stanke M."/>
            <person name="Ter-Hovhannisyan V."/>
            <person name="Tunlid A."/>
            <person name="Velagapudi R."/>
            <person name="Vision T.J."/>
            <person name="Zeng Q."/>
            <person name="Zolan M.E."/>
            <person name="Pukkila P.J."/>
        </authorList>
    </citation>
    <scope>NUCLEOTIDE SEQUENCE [LARGE SCALE GENOMIC DNA]</scope>
    <source>
        <strain evidence="3">Okayama-7 / 130 / ATCC MYA-4618 / FGSC 9003</strain>
    </source>
</reference>
<dbReference type="EMBL" id="AACS02000010">
    <property type="protein sequence ID" value="EFI26960.1"/>
    <property type="molecule type" value="Genomic_DNA"/>
</dbReference>
<dbReference type="RefSeq" id="XP_002910454.1">
    <property type="nucleotide sequence ID" value="XM_002910408.1"/>
</dbReference>
<sequence length="100" mass="11004">MAAQGKKSNEETYSNYFQRVAYVHQDLRCELCGFTAANTSRTGKNSHPAPLSTIHRDITRNPFRPPLRYQGTFSDPTISPIHVPASSSIPISSHTAASSQ</sequence>
<proteinExistence type="predicted"/>
<feature type="region of interest" description="Disordered" evidence="1">
    <location>
        <begin position="38"/>
        <end position="75"/>
    </location>
</feature>
<comment type="caution">
    <text evidence="2">The sequence shown here is derived from an EMBL/GenBank/DDBJ whole genome shotgun (WGS) entry which is preliminary data.</text>
</comment>
<dbReference type="HOGENOM" id="CLU_2305925_0_0_1"/>
<protein>
    <submittedName>
        <fullName evidence="2">Uncharacterized protein</fullName>
    </submittedName>
</protein>
<evidence type="ECO:0000313" key="2">
    <source>
        <dbReference type="EMBL" id="EFI26960.1"/>
    </source>
</evidence>
<gene>
    <name evidence="2" type="ORF">CC1G_15361</name>
</gene>
<keyword evidence="3" id="KW-1185">Reference proteome</keyword>
<dbReference type="InParanoid" id="D6RQ40"/>
<dbReference type="KEGG" id="cci:CC1G_15361"/>
<organism evidence="2 3">
    <name type="scientific">Coprinopsis cinerea (strain Okayama-7 / 130 / ATCC MYA-4618 / FGSC 9003)</name>
    <name type="common">Inky cap fungus</name>
    <name type="synonym">Hormographiella aspergillata</name>
    <dbReference type="NCBI Taxonomy" id="240176"/>
    <lineage>
        <taxon>Eukaryota</taxon>
        <taxon>Fungi</taxon>
        <taxon>Dikarya</taxon>
        <taxon>Basidiomycota</taxon>
        <taxon>Agaricomycotina</taxon>
        <taxon>Agaricomycetes</taxon>
        <taxon>Agaricomycetidae</taxon>
        <taxon>Agaricales</taxon>
        <taxon>Agaricineae</taxon>
        <taxon>Psathyrellaceae</taxon>
        <taxon>Coprinopsis</taxon>
    </lineage>
</organism>
<dbReference type="AlphaFoldDB" id="D6RQ40"/>
<evidence type="ECO:0000313" key="3">
    <source>
        <dbReference type="Proteomes" id="UP000001861"/>
    </source>
</evidence>
<name>D6RQ40_COPC7</name>
<dbReference type="Proteomes" id="UP000001861">
    <property type="component" value="Unassembled WGS sequence"/>
</dbReference>
<evidence type="ECO:0000256" key="1">
    <source>
        <dbReference type="SAM" id="MobiDB-lite"/>
    </source>
</evidence>